<dbReference type="AlphaFoldDB" id="B0EDU3"/>
<name>B0EDU3_ENTDS</name>
<dbReference type="eggNOG" id="ENOG502RD9M">
    <property type="taxonomic scope" value="Eukaryota"/>
</dbReference>
<evidence type="ECO:0000256" key="1">
    <source>
        <dbReference type="SAM" id="Coils"/>
    </source>
</evidence>
<protein>
    <submittedName>
        <fullName evidence="2">Uncharacterized protein</fullName>
    </submittedName>
</protein>
<dbReference type="RefSeq" id="XP_001736454.1">
    <property type="nucleotide sequence ID" value="XM_001736402.1"/>
</dbReference>
<accession>B0EDU3</accession>
<dbReference type="OrthoDB" id="31634at2759"/>
<reference evidence="3" key="1">
    <citation type="submission" date="2007-12" db="EMBL/GenBank/DDBJ databases">
        <title>Annotation of Entamoeba dispar SAW760.</title>
        <authorList>
            <person name="Lorenzi H."/>
            <person name="Inman J."/>
            <person name="Schobel S."/>
            <person name="Amedeo P."/>
            <person name="Caler E."/>
        </authorList>
    </citation>
    <scope>NUCLEOTIDE SEQUENCE [LARGE SCALE GENOMIC DNA]</scope>
    <source>
        <strain evidence="3">ATCC PRA-260 / SAW760</strain>
    </source>
</reference>
<proteinExistence type="predicted"/>
<dbReference type="OMA" id="IFEMYCM"/>
<gene>
    <name evidence="2" type="ORF">EDI_149120</name>
</gene>
<sequence length="299" mass="34894">MGDSVQLSLQKYVELRLAEREKELIDHTVSVLEKQVVSQQKAIEQLTLQIEKVTEERDELKIKVIYLEKEIIISNERLMLSQKYSQKGQKVEEGIFNTSSKEIKRRQNFEELIPRKKSTSTSIASINLSNKDSTDPFSIKEVQINKTQSRKHSFIKSDIFNDYINYISKVDLNTHFNISTTSVCKKIPKYCFQVEYRLLCEVFTDSILRNSNVVLLKGYPSIVSHKIFEMYCMKSNMLELLRIIKDPQQISQTRVIIGMFNKCVLALEEIRKSSGLCQNYSIIKDRYPHVQFIALGRYQ</sequence>
<feature type="coiled-coil region" evidence="1">
    <location>
        <begin position="29"/>
        <end position="70"/>
    </location>
</feature>
<keyword evidence="3" id="KW-1185">Reference proteome</keyword>
<dbReference type="KEGG" id="edi:EDI_149120"/>
<dbReference type="EMBL" id="DS548867">
    <property type="protein sequence ID" value="EDR27304.1"/>
    <property type="molecule type" value="Genomic_DNA"/>
</dbReference>
<dbReference type="GeneID" id="5881455"/>
<evidence type="ECO:0000313" key="2">
    <source>
        <dbReference type="EMBL" id="EDR27304.1"/>
    </source>
</evidence>
<dbReference type="Proteomes" id="UP000008076">
    <property type="component" value="Unassembled WGS sequence"/>
</dbReference>
<organism evidence="3">
    <name type="scientific">Entamoeba dispar (strain ATCC PRA-260 / SAW760)</name>
    <dbReference type="NCBI Taxonomy" id="370354"/>
    <lineage>
        <taxon>Eukaryota</taxon>
        <taxon>Amoebozoa</taxon>
        <taxon>Evosea</taxon>
        <taxon>Archamoebae</taxon>
        <taxon>Mastigamoebida</taxon>
        <taxon>Entamoebidae</taxon>
        <taxon>Entamoeba</taxon>
    </lineage>
</organism>
<evidence type="ECO:0000313" key="3">
    <source>
        <dbReference type="Proteomes" id="UP000008076"/>
    </source>
</evidence>
<keyword evidence="1" id="KW-0175">Coiled coil</keyword>
<dbReference type="VEuPathDB" id="AmoebaDB:EDI_149120"/>